<name>W9RLI0_9ROSA</name>
<proteinExistence type="predicted"/>
<reference evidence="2" key="1">
    <citation type="submission" date="2013-01" db="EMBL/GenBank/DDBJ databases">
        <title>Draft Genome Sequence of a Mulberry Tree, Morus notabilis C.K. Schneid.</title>
        <authorList>
            <person name="He N."/>
            <person name="Zhao S."/>
        </authorList>
    </citation>
    <scope>NUCLEOTIDE SEQUENCE</scope>
</reference>
<dbReference type="Proteomes" id="UP000030645">
    <property type="component" value="Unassembled WGS sequence"/>
</dbReference>
<evidence type="ECO:0000313" key="1">
    <source>
        <dbReference type="EMBL" id="EXB96707.1"/>
    </source>
</evidence>
<dbReference type="PROSITE" id="PS00175">
    <property type="entry name" value="PG_MUTASE"/>
    <property type="match status" value="1"/>
</dbReference>
<dbReference type="AlphaFoldDB" id="W9RLI0"/>
<dbReference type="InterPro" id="IPR029033">
    <property type="entry name" value="His_PPase_superfam"/>
</dbReference>
<dbReference type="SUPFAM" id="SSF53254">
    <property type="entry name" value="Phosphoglycerate mutase-like"/>
    <property type="match status" value="1"/>
</dbReference>
<dbReference type="EMBL" id="KE345247">
    <property type="protein sequence ID" value="EXB96707.1"/>
    <property type="molecule type" value="Genomic_DNA"/>
</dbReference>
<dbReference type="GO" id="GO:0003824">
    <property type="term" value="F:catalytic activity"/>
    <property type="evidence" value="ECO:0007669"/>
    <property type="project" value="InterPro"/>
</dbReference>
<gene>
    <name evidence="1" type="ORF">L484_011750</name>
</gene>
<accession>W9RLI0</accession>
<organism evidence="1 2">
    <name type="scientific">Morus notabilis</name>
    <dbReference type="NCBI Taxonomy" id="981085"/>
    <lineage>
        <taxon>Eukaryota</taxon>
        <taxon>Viridiplantae</taxon>
        <taxon>Streptophyta</taxon>
        <taxon>Embryophyta</taxon>
        <taxon>Tracheophyta</taxon>
        <taxon>Spermatophyta</taxon>
        <taxon>Magnoliopsida</taxon>
        <taxon>eudicotyledons</taxon>
        <taxon>Gunneridae</taxon>
        <taxon>Pentapetalae</taxon>
        <taxon>rosids</taxon>
        <taxon>fabids</taxon>
        <taxon>Rosales</taxon>
        <taxon>Moraceae</taxon>
        <taxon>Moreae</taxon>
        <taxon>Morus</taxon>
    </lineage>
</organism>
<sequence length="122" mass="13731">MKAAPTWLNTPFLSFTFQSQFFGFSAAQPFLAHNDVAPSLTLTHRSTRLLSNAGVFMALVDPDSSYDNPDYVEVIIVRHGETAWNADGRIQKYKSSFLEVMQHIGVNPLMELGCLEELDKDY</sequence>
<protein>
    <submittedName>
        <fullName evidence="1">Uncharacterized protein</fullName>
    </submittedName>
</protein>
<evidence type="ECO:0000313" key="2">
    <source>
        <dbReference type="Proteomes" id="UP000030645"/>
    </source>
</evidence>
<dbReference type="InterPro" id="IPR001345">
    <property type="entry name" value="PG/BPGM_mutase_AS"/>
</dbReference>
<keyword evidence="2" id="KW-1185">Reference proteome</keyword>